<organism evidence="1">
    <name type="scientific">bioreactor metagenome</name>
    <dbReference type="NCBI Taxonomy" id="1076179"/>
    <lineage>
        <taxon>unclassified sequences</taxon>
        <taxon>metagenomes</taxon>
        <taxon>ecological metagenomes</taxon>
    </lineage>
</organism>
<protein>
    <submittedName>
        <fullName evidence="1">Uncharacterized protein</fullName>
    </submittedName>
</protein>
<evidence type="ECO:0000313" key="1">
    <source>
        <dbReference type="EMBL" id="MPM00702.1"/>
    </source>
</evidence>
<dbReference type="EMBL" id="VSSQ01000746">
    <property type="protein sequence ID" value="MPM00702.1"/>
    <property type="molecule type" value="Genomic_DNA"/>
</dbReference>
<reference evidence="1" key="1">
    <citation type="submission" date="2019-08" db="EMBL/GenBank/DDBJ databases">
        <authorList>
            <person name="Kucharzyk K."/>
            <person name="Murdoch R.W."/>
            <person name="Higgins S."/>
            <person name="Loffler F."/>
        </authorList>
    </citation>
    <scope>NUCLEOTIDE SEQUENCE</scope>
</reference>
<accession>A0A644WAD5</accession>
<proteinExistence type="predicted"/>
<dbReference type="AlphaFoldDB" id="A0A644WAD5"/>
<gene>
    <name evidence="1" type="ORF">SDC9_46932</name>
</gene>
<sequence>MSCSSQEKALNIREIPDIKRFFLSGEGELFIGVYLLHNSAEEFRIRVDENIHQPPSSFQRHVEMNR</sequence>
<name>A0A644WAD5_9ZZZZ</name>
<comment type="caution">
    <text evidence="1">The sequence shown here is derived from an EMBL/GenBank/DDBJ whole genome shotgun (WGS) entry which is preliminary data.</text>
</comment>